<keyword evidence="3" id="KW-1185">Reference proteome</keyword>
<dbReference type="HOGENOM" id="CLU_045028_0_0_1"/>
<dbReference type="OrthoDB" id="6600758at2759"/>
<evidence type="ECO:0000313" key="3">
    <source>
        <dbReference type="Proteomes" id="UP000054279"/>
    </source>
</evidence>
<dbReference type="Gene3D" id="2.40.70.10">
    <property type="entry name" value="Acid Proteases"/>
    <property type="match status" value="1"/>
</dbReference>
<dbReference type="EMBL" id="KN837138">
    <property type="protein sequence ID" value="KIJ41264.1"/>
    <property type="molecule type" value="Genomic_DNA"/>
</dbReference>
<name>A0A0C9V2M2_SPHS4</name>
<gene>
    <name evidence="2" type="ORF">M422DRAFT_209380</name>
</gene>
<reference evidence="2 3" key="1">
    <citation type="submission" date="2014-06" db="EMBL/GenBank/DDBJ databases">
        <title>Evolutionary Origins and Diversification of the Mycorrhizal Mutualists.</title>
        <authorList>
            <consortium name="DOE Joint Genome Institute"/>
            <consortium name="Mycorrhizal Genomics Consortium"/>
            <person name="Kohler A."/>
            <person name="Kuo A."/>
            <person name="Nagy L.G."/>
            <person name="Floudas D."/>
            <person name="Copeland A."/>
            <person name="Barry K.W."/>
            <person name="Cichocki N."/>
            <person name="Veneault-Fourrey C."/>
            <person name="LaButti K."/>
            <person name="Lindquist E.A."/>
            <person name="Lipzen A."/>
            <person name="Lundell T."/>
            <person name="Morin E."/>
            <person name="Murat C."/>
            <person name="Riley R."/>
            <person name="Ohm R."/>
            <person name="Sun H."/>
            <person name="Tunlid A."/>
            <person name="Henrissat B."/>
            <person name="Grigoriev I.V."/>
            <person name="Hibbett D.S."/>
            <person name="Martin F."/>
        </authorList>
    </citation>
    <scope>NUCLEOTIDE SEQUENCE [LARGE SCALE GENOMIC DNA]</scope>
    <source>
        <strain evidence="2 3">SS14</strain>
    </source>
</reference>
<organism evidence="2 3">
    <name type="scientific">Sphaerobolus stellatus (strain SS14)</name>
    <dbReference type="NCBI Taxonomy" id="990650"/>
    <lineage>
        <taxon>Eukaryota</taxon>
        <taxon>Fungi</taxon>
        <taxon>Dikarya</taxon>
        <taxon>Basidiomycota</taxon>
        <taxon>Agaricomycotina</taxon>
        <taxon>Agaricomycetes</taxon>
        <taxon>Phallomycetidae</taxon>
        <taxon>Geastrales</taxon>
        <taxon>Sphaerobolaceae</taxon>
        <taxon>Sphaerobolus</taxon>
    </lineage>
</organism>
<feature type="compositionally biased region" description="Low complexity" evidence="1">
    <location>
        <begin position="97"/>
        <end position="137"/>
    </location>
</feature>
<feature type="region of interest" description="Disordered" evidence="1">
    <location>
        <begin position="168"/>
        <end position="201"/>
    </location>
</feature>
<accession>A0A0C9V2M2</accession>
<sequence>MTSTAPPAYIQATSPIQTHPGVPSIVEVHTPTTSFAIQHSLTQENLQTLFGKLSRKTNTGADGARVGPGWLKYEWNGTVWNLDDDSDYAIFIWRQQQPHTQPSQPSTSSSPISPSPAPSLALQIPGPNTNTNTLPTLHFRNPSTPLPTPPAYLNPAFYLFRPSPAQPYSPSLRAPSTHRAPSTRSRKSGKSKVSAAPSIPQHKKDFEKFHASNGVRTVIGKIGPVGDVRMLLKEGYRHVYMARGFARRHGFVPRDAEVGRYGFGGLVNIGQWPLTLGRTTTTHTVYLAEETHFDVILGRSFMEKRGVKTDPLDMTSVVCLDTGESLECEVVIIRDGKGDIVTVT</sequence>
<protein>
    <submittedName>
        <fullName evidence="2">Uncharacterized protein</fullName>
    </submittedName>
</protein>
<dbReference type="InterPro" id="IPR021109">
    <property type="entry name" value="Peptidase_aspartic_dom_sf"/>
</dbReference>
<evidence type="ECO:0000256" key="1">
    <source>
        <dbReference type="SAM" id="MobiDB-lite"/>
    </source>
</evidence>
<dbReference type="AlphaFoldDB" id="A0A0C9V2M2"/>
<dbReference type="Proteomes" id="UP000054279">
    <property type="component" value="Unassembled WGS sequence"/>
</dbReference>
<evidence type="ECO:0000313" key="2">
    <source>
        <dbReference type="EMBL" id="KIJ41264.1"/>
    </source>
</evidence>
<proteinExistence type="predicted"/>
<feature type="region of interest" description="Disordered" evidence="1">
    <location>
        <begin position="97"/>
        <end position="146"/>
    </location>
</feature>